<gene>
    <name evidence="1" type="ORF">GCM10009613_61300</name>
</gene>
<protein>
    <recommendedName>
        <fullName evidence="3">DUF5047 domain-containing protein</fullName>
    </recommendedName>
</protein>
<dbReference type="EMBL" id="BAAAJK010000053">
    <property type="protein sequence ID" value="GAA1402035.1"/>
    <property type="molecule type" value="Genomic_DNA"/>
</dbReference>
<dbReference type="Proteomes" id="UP001501414">
    <property type="component" value="Unassembled WGS sequence"/>
</dbReference>
<comment type="caution">
    <text evidence="1">The sequence shown here is derived from an EMBL/GenBank/DDBJ whole genome shotgun (WGS) entry which is preliminary data.</text>
</comment>
<accession>A0ABN1YBZ8</accession>
<evidence type="ECO:0000313" key="2">
    <source>
        <dbReference type="Proteomes" id="UP001501414"/>
    </source>
</evidence>
<proteinExistence type="predicted"/>
<reference evidence="1 2" key="1">
    <citation type="journal article" date="2019" name="Int. J. Syst. Evol. Microbiol.">
        <title>The Global Catalogue of Microorganisms (GCM) 10K type strain sequencing project: providing services to taxonomists for standard genome sequencing and annotation.</title>
        <authorList>
            <consortium name="The Broad Institute Genomics Platform"/>
            <consortium name="The Broad Institute Genome Sequencing Center for Infectious Disease"/>
            <person name="Wu L."/>
            <person name="Ma J."/>
        </authorList>
    </citation>
    <scope>NUCLEOTIDE SEQUENCE [LARGE SCALE GENOMIC DNA]</scope>
    <source>
        <strain evidence="1 2">JCM 11896</strain>
    </source>
</reference>
<name>A0ABN1YBZ8_9PSEU</name>
<evidence type="ECO:0000313" key="1">
    <source>
        <dbReference type="EMBL" id="GAA1402035.1"/>
    </source>
</evidence>
<keyword evidence="2" id="KW-1185">Reference proteome</keyword>
<organism evidence="1 2">
    <name type="scientific">Pseudonocardia kongjuensis</name>
    <dbReference type="NCBI Taxonomy" id="102227"/>
    <lineage>
        <taxon>Bacteria</taxon>
        <taxon>Bacillati</taxon>
        <taxon>Actinomycetota</taxon>
        <taxon>Actinomycetes</taxon>
        <taxon>Pseudonocardiales</taxon>
        <taxon>Pseudonocardiaceae</taxon>
        <taxon>Pseudonocardia</taxon>
    </lineage>
</organism>
<sequence>MLPLSAAAAEVIRTSHQINRRVTAYTDTQGALVLDDVADATVACDLKSAIRRTATAAIANPNLWPANPNDVLSEVSSEIGIEYGIVVPRAGTEWLTVFRGPIQTVKAGVLDVRAPDPLLGGYSRYQVSGLAVTASARAQRVVDYRLPSPIKTIPGPVVNEIIRLIQLGDPGAEVLDTTGGDASTAASIEIDKDLWGEGILKLAASAGLTVDNAPSGVYRIRKIPTLDDPPVWRIDAGGVLVSADLERTRAGVYNAVQVTNGRTDGTPTVSELVVDDDPASPTFWGGRFGRKTRFYANPAITTRDQAIRAGRGLLAKARGISCTVTLTAVPNGALEEGDVVEVDLGDGRLQLHILDSFGVPLTPAAQALTTRSLELPAEQ</sequence>
<dbReference type="RefSeq" id="WP_344029427.1">
    <property type="nucleotide sequence ID" value="NZ_BAAAJK010000053.1"/>
</dbReference>
<evidence type="ECO:0008006" key="3">
    <source>
        <dbReference type="Google" id="ProtNLM"/>
    </source>
</evidence>